<accession>A0AAE1DAA0</accession>
<gene>
    <name evidence="1" type="ORF">RRG08_040531</name>
</gene>
<proteinExistence type="predicted"/>
<sequence length="97" mass="11138">MVDGNRLLYYTISKRLFRYRQGKRAGVLEKSLWSQGRAERARGRAPFIPSSQSLGKSIYRFGSIDKPDSSDQDKRRSSCLRELPLLHLLRAEITLAP</sequence>
<evidence type="ECO:0000313" key="1">
    <source>
        <dbReference type="EMBL" id="KAK3762163.1"/>
    </source>
</evidence>
<reference evidence="1" key="1">
    <citation type="journal article" date="2023" name="G3 (Bethesda)">
        <title>A reference genome for the long-term kleptoplast-retaining sea slug Elysia crispata morphotype clarki.</title>
        <authorList>
            <person name="Eastman K.E."/>
            <person name="Pendleton A.L."/>
            <person name="Shaikh M.A."/>
            <person name="Suttiyut T."/>
            <person name="Ogas R."/>
            <person name="Tomko P."/>
            <person name="Gavelis G."/>
            <person name="Widhalm J.R."/>
            <person name="Wisecaver J.H."/>
        </authorList>
    </citation>
    <scope>NUCLEOTIDE SEQUENCE</scope>
    <source>
        <strain evidence="1">ECLA1</strain>
    </source>
</reference>
<dbReference type="Proteomes" id="UP001283361">
    <property type="component" value="Unassembled WGS sequence"/>
</dbReference>
<name>A0AAE1DAA0_9GAST</name>
<keyword evidence="2" id="KW-1185">Reference proteome</keyword>
<protein>
    <submittedName>
        <fullName evidence="1">Uncharacterized protein</fullName>
    </submittedName>
</protein>
<organism evidence="1 2">
    <name type="scientific">Elysia crispata</name>
    <name type="common">lettuce slug</name>
    <dbReference type="NCBI Taxonomy" id="231223"/>
    <lineage>
        <taxon>Eukaryota</taxon>
        <taxon>Metazoa</taxon>
        <taxon>Spiralia</taxon>
        <taxon>Lophotrochozoa</taxon>
        <taxon>Mollusca</taxon>
        <taxon>Gastropoda</taxon>
        <taxon>Heterobranchia</taxon>
        <taxon>Euthyneura</taxon>
        <taxon>Panpulmonata</taxon>
        <taxon>Sacoglossa</taxon>
        <taxon>Placobranchoidea</taxon>
        <taxon>Plakobranchidae</taxon>
        <taxon>Elysia</taxon>
    </lineage>
</organism>
<comment type="caution">
    <text evidence="1">The sequence shown here is derived from an EMBL/GenBank/DDBJ whole genome shotgun (WGS) entry which is preliminary data.</text>
</comment>
<dbReference type="AlphaFoldDB" id="A0AAE1DAA0"/>
<dbReference type="EMBL" id="JAWDGP010004754">
    <property type="protein sequence ID" value="KAK3762163.1"/>
    <property type="molecule type" value="Genomic_DNA"/>
</dbReference>
<evidence type="ECO:0000313" key="2">
    <source>
        <dbReference type="Proteomes" id="UP001283361"/>
    </source>
</evidence>